<dbReference type="EMBL" id="DS474905">
    <property type="protein sequence ID" value="EDO26725.1"/>
    <property type="molecule type" value="Genomic_DNA"/>
</dbReference>
<gene>
    <name evidence="1" type="ORF">NEMVEDRAFT_v1g49258</name>
</gene>
<proteinExistence type="predicted"/>
<dbReference type="InParanoid" id="A7TB88"/>
<sequence length="64" mass="7052">IKPLSSKLSDLQTCNDLVGKHGSALQRAIGELQEIEDNHTLFNKLKAVNEKATLFRITSNAMIS</sequence>
<evidence type="ECO:0000313" key="1">
    <source>
        <dbReference type="EMBL" id="EDO26725.1"/>
    </source>
</evidence>
<reference evidence="1 2" key="1">
    <citation type="journal article" date="2007" name="Science">
        <title>Sea anemone genome reveals ancestral eumetazoan gene repertoire and genomic organization.</title>
        <authorList>
            <person name="Putnam N.H."/>
            <person name="Srivastava M."/>
            <person name="Hellsten U."/>
            <person name="Dirks B."/>
            <person name="Chapman J."/>
            <person name="Salamov A."/>
            <person name="Terry A."/>
            <person name="Shapiro H."/>
            <person name="Lindquist E."/>
            <person name="Kapitonov V.V."/>
            <person name="Jurka J."/>
            <person name="Genikhovich G."/>
            <person name="Grigoriev I.V."/>
            <person name="Lucas S.M."/>
            <person name="Steele R.E."/>
            <person name="Finnerty J.R."/>
            <person name="Technau U."/>
            <person name="Martindale M.Q."/>
            <person name="Rokhsar D.S."/>
        </authorList>
    </citation>
    <scope>NUCLEOTIDE SEQUENCE [LARGE SCALE GENOMIC DNA]</scope>
    <source>
        <strain evidence="2">CH2 X CH6</strain>
    </source>
</reference>
<protein>
    <submittedName>
        <fullName evidence="1">Uncharacterized protein</fullName>
    </submittedName>
</protein>
<feature type="non-terminal residue" evidence="1">
    <location>
        <position position="64"/>
    </location>
</feature>
<dbReference type="HOGENOM" id="CLU_007105_5_1_1"/>
<feature type="non-terminal residue" evidence="1">
    <location>
        <position position="1"/>
    </location>
</feature>
<dbReference type="STRING" id="45351.A7TB88"/>
<dbReference type="PhylomeDB" id="A7TB88"/>
<dbReference type="AlphaFoldDB" id="A7TB88"/>
<accession>A7TB88</accession>
<name>A7TB88_NEMVE</name>
<dbReference type="eggNOG" id="KOG1737">
    <property type="taxonomic scope" value="Eukaryota"/>
</dbReference>
<organism evidence="1 2">
    <name type="scientific">Nematostella vectensis</name>
    <name type="common">Starlet sea anemone</name>
    <dbReference type="NCBI Taxonomy" id="45351"/>
    <lineage>
        <taxon>Eukaryota</taxon>
        <taxon>Metazoa</taxon>
        <taxon>Cnidaria</taxon>
        <taxon>Anthozoa</taxon>
        <taxon>Hexacorallia</taxon>
        <taxon>Actiniaria</taxon>
        <taxon>Edwardsiidae</taxon>
        <taxon>Nematostella</taxon>
    </lineage>
</organism>
<keyword evidence="2" id="KW-1185">Reference proteome</keyword>
<evidence type="ECO:0000313" key="2">
    <source>
        <dbReference type="Proteomes" id="UP000001593"/>
    </source>
</evidence>
<dbReference type="Proteomes" id="UP000001593">
    <property type="component" value="Unassembled WGS sequence"/>
</dbReference>